<sequence>MGSQEAPQGIGIWHRYKLGQAQFTSWLKKTADKLSSKKPEQPEQPTPAPETPPQQSRRQKKGKAKVIPIAIDATEEKSVHWSQLEVLAQRVVDNANPDEIPDAAISILRDVVGLRKKSFKFFSGATKDSDDAKIKQSNANHAHIIGVLERVLSKLEGLVSRAPDRQPKKDSRQNTRIDVSDLSNMFAFLEVQTASDAVDGDDANASTEEEKTAPKRGKNRHAKGGKKKGDKKPHKTKKEEKQLVRVAQENTDDGSWIDRVDFGMSAVDSYDDLEDELDYYMMLYCYFEDFNAIRSYVAERWCDYWYDKSVPLCTLSTITNAAFELFHGLEVDLIRELGPRHQDMADYDFMLHCLFFELGLDHVDYHSYEDLSPEETNERIWKDEADWLAFSSWATMNKMFKMIPPGKVPHALPEQRKPPAYGANDLNSWNDFEATVTGHLFLEMCEFKAHKKNGAAPMLLPAEPELFLDIQGSLERRTYRSPVIFSLHLWVDIRNIMEEEVIHPFEQLQTSAARLKDALESHDPSKLCHNHSLKKEWSRRIWEVENFALEDFTLEHQKFIYQNLGVNEEPEAFFLLKNDPIWAGLLDFRVKLVENQLGHQFTMLSPVVEAAAYLYRAAIAADSSLPSWDMMRKCTDTYNDSSIFRIGLRDGQSAATILKNFVQVLNTYHNGTKSLEATDGGHTFTHAVNIRMSLFERYALERYEFMEYMEEITKYRLRMEQDTWEKAHSRRLASGPSSSNGECSDKTSEIAGASSALVKTSTVSTLGKLDGEREKELRRKATLSQLSATDMLQLLDDTVSSQLEGILTLNYFELFDESVALLQAMNTAFGPDLQKRVEVEDVDRPARLGSLPTFLSQDLEEAVGTEREREIIRTVVDIVRAHLSDRAGAVAVQPS</sequence>
<feature type="compositionally biased region" description="Pro residues" evidence="1">
    <location>
        <begin position="42"/>
        <end position="52"/>
    </location>
</feature>
<dbReference type="PANTHER" id="PTHR38795:SF1">
    <property type="entry name" value="DUF6604 DOMAIN-CONTAINING PROTEIN"/>
    <property type="match status" value="1"/>
</dbReference>
<feature type="domain" description="DUF6604" evidence="2">
    <location>
        <begin position="14"/>
        <end position="333"/>
    </location>
</feature>
<feature type="compositionally biased region" description="Basic and acidic residues" evidence="1">
    <location>
        <begin position="29"/>
        <end position="41"/>
    </location>
</feature>
<dbReference type="PANTHER" id="PTHR38795">
    <property type="entry name" value="DUF6604 DOMAIN-CONTAINING PROTEIN"/>
    <property type="match status" value="1"/>
</dbReference>
<reference evidence="3" key="1">
    <citation type="submission" date="2023-06" db="EMBL/GenBank/DDBJ databases">
        <title>Genome-scale phylogeny and comparative genomics of the fungal order Sordariales.</title>
        <authorList>
            <consortium name="Lawrence Berkeley National Laboratory"/>
            <person name="Hensen N."/>
            <person name="Bonometti L."/>
            <person name="Westerberg I."/>
            <person name="Brannstrom I.O."/>
            <person name="Guillou S."/>
            <person name="Cros-Aarteil S."/>
            <person name="Calhoun S."/>
            <person name="Haridas S."/>
            <person name="Kuo A."/>
            <person name="Mondo S."/>
            <person name="Pangilinan J."/>
            <person name="Riley R."/>
            <person name="Labutti K."/>
            <person name="Andreopoulos B."/>
            <person name="Lipzen A."/>
            <person name="Chen C."/>
            <person name="Yanf M."/>
            <person name="Daum C."/>
            <person name="Ng V."/>
            <person name="Clum A."/>
            <person name="Steindorff A."/>
            <person name="Ohm R."/>
            <person name="Martin F."/>
            <person name="Silar P."/>
            <person name="Natvig D."/>
            <person name="Lalanne C."/>
            <person name="Gautier V."/>
            <person name="Ament-Velasquez S.L."/>
            <person name="Kruys A."/>
            <person name="Hutchinson M.I."/>
            <person name="Powell A.J."/>
            <person name="Barry K."/>
            <person name="Miller A.N."/>
            <person name="Grigoriev I.V."/>
            <person name="Debuchy R."/>
            <person name="Gladieux P."/>
            <person name="Thoren M.H."/>
            <person name="Johannesson H."/>
        </authorList>
    </citation>
    <scope>NUCLEOTIDE SEQUENCE</scope>
    <source>
        <strain evidence="3">SMH2532-1</strain>
    </source>
</reference>
<dbReference type="Pfam" id="PF20253">
    <property type="entry name" value="DUF6604"/>
    <property type="match status" value="1"/>
</dbReference>
<protein>
    <recommendedName>
        <fullName evidence="2">DUF6604 domain-containing protein</fullName>
    </recommendedName>
</protein>
<feature type="region of interest" description="Disordered" evidence="1">
    <location>
        <begin position="728"/>
        <end position="747"/>
    </location>
</feature>
<dbReference type="EMBL" id="JAULSV010000003">
    <property type="protein sequence ID" value="KAK0649185.1"/>
    <property type="molecule type" value="Genomic_DNA"/>
</dbReference>
<dbReference type="Proteomes" id="UP001174936">
    <property type="component" value="Unassembled WGS sequence"/>
</dbReference>
<dbReference type="InterPro" id="IPR046539">
    <property type="entry name" value="DUF6604"/>
</dbReference>
<name>A0AA39YDU5_9PEZI</name>
<comment type="caution">
    <text evidence="3">The sequence shown here is derived from an EMBL/GenBank/DDBJ whole genome shotgun (WGS) entry which is preliminary data.</text>
</comment>
<evidence type="ECO:0000313" key="3">
    <source>
        <dbReference type="EMBL" id="KAK0649185.1"/>
    </source>
</evidence>
<feature type="region of interest" description="Disordered" evidence="1">
    <location>
        <begin position="198"/>
        <end position="241"/>
    </location>
</feature>
<keyword evidence="4" id="KW-1185">Reference proteome</keyword>
<gene>
    <name evidence="3" type="ORF">B0T16DRAFT_325706</name>
</gene>
<proteinExistence type="predicted"/>
<feature type="region of interest" description="Disordered" evidence="1">
    <location>
        <begin position="29"/>
        <end position="65"/>
    </location>
</feature>
<feature type="compositionally biased region" description="Basic residues" evidence="1">
    <location>
        <begin position="214"/>
        <end position="236"/>
    </location>
</feature>
<evidence type="ECO:0000259" key="2">
    <source>
        <dbReference type="Pfam" id="PF20253"/>
    </source>
</evidence>
<evidence type="ECO:0000256" key="1">
    <source>
        <dbReference type="SAM" id="MobiDB-lite"/>
    </source>
</evidence>
<dbReference type="AlphaFoldDB" id="A0AA39YDU5"/>
<accession>A0AA39YDU5</accession>
<organism evidence="3 4">
    <name type="scientific">Cercophora newfieldiana</name>
    <dbReference type="NCBI Taxonomy" id="92897"/>
    <lineage>
        <taxon>Eukaryota</taxon>
        <taxon>Fungi</taxon>
        <taxon>Dikarya</taxon>
        <taxon>Ascomycota</taxon>
        <taxon>Pezizomycotina</taxon>
        <taxon>Sordariomycetes</taxon>
        <taxon>Sordariomycetidae</taxon>
        <taxon>Sordariales</taxon>
        <taxon>Lasiosphaeriaceae</taxon>
        <taxon>Cercophora</taxon>
    </lineage>
</organism>
<evidence type="ECO:0000313" key="4">
    <source>
        <dbReference type="Proteomes" id="UP001174936"/>
    </source>
</evidence>